<dbReference type="GO" id="GO:0030286">
    <property type="term" value="C:dynein complex"/>
    <property type="evidence" value="ECO:0007669"/>
    <property type="project" value="InterPro"/>
</dbReference>
<dbReference type="Gene3D" id="1.20.1270.280">
    <property type="match status" value="2"/>
</dbReference>
<dbReference type="FunFam" id="3.10.490.20:FF:000004">
    <property type="entry name" value="Cytoplasmic dynein heavy chain 2"/>
    <property type="match status" value="1"/>
</dbReference>
<organism evidence="4 5">
    <name type="scientific">Amphibalanus amphitrite</name>
    <name type="common">Striped barnacle</name>
    <name type="synonym">Balanus amphitrite</name>
    <dbReference type="NCBI Taxonomy" id="1232801"/>
    <lineage>
        <taxon>Eukaryota</taxon>
        <taxon>Metazoa</taxon>
        <taxon>Ecdysozoa</taxon>
        <taxon>Arthropoda</taxon>
        <taxon>Crustacea</taxon>
        <taxon>Multicrustacea</taxon>
        <taxon>Cirripedia</taxon>
        <taxon>Thoracica</taxon>
        <taxon>Thoracicalcarea</taxon>
        <taxon>Balanomorpha</taxon>
        <taxon>Balanoidea</taxon>
        <taxon>Balanidae</taxon>
        <taxon>Amphibalaninae</taxon>
        <taxon>Amphibalanus</taxon>
    </lineage>
</organism>
<dbReference type="InterPro" id="IPR042219">
    <property type="entry name" value="AAA_lid_11_sf"/>
</dbReference>
<sequence>MLALNDAKGKILDDDSVITTLETLKKEAAEITSKVEETDKVIAEIDTACSSIYFMLESLHQIHFLYQFSLQFFLDVFSCVLTPATNPALEGKTDSAERLNIITQALFSVCYNRVARGMAHQHRLTLALLLARIRLRGATGPAGDLDAEFDFLIRGKEGIVTQKPANRTGLTDEQAENMLRLAQRLPAFSELADHVGTAPFQEWLQAATAELSVPAVWNEETVTAPAAVAMHRLLMIQTFRPDRVLAAGHQLVDAVFGERFMPDAERELDLAHIVESEVRPSAPVLLCSVSGYDASGRVDDLAAELGRPVTSIAIGSAEGFSQADKAINSAVKTGRWVMLKNVHLAASWLVQLEKKLHTLQPNANFRLFLTMEISPKIPVNLLRAGRILVFEPPPGIRANLLRTFSSVPAARMMKPPSERARIYFLLAWFHAVVQERLRYAPLGWSKGYEFNESDLRVACDTLDTWIEATAMGRTNLPPEKVPWSALQTLLSQCIYGGKIDNEFDQRLLSSFLDKLFTPASFDAEFALVAGAGPDGKDIGMPEGIRRDQFLQWVEQLSDRQTPAWLGLPNNAEKLLLTTRGTDMVASLLRMQLLEDDGEAAYVDEREAEKRQADARPAWMRVLHNSGRTWSQLLPSQLQTLRRTVDNIRDPLYRYFEREVNIGAKLLSLVQNDIRDIIAICEPCLDSIGTWLTRWKVTPSVSKCTSTLFSLDPKQQRGRVRPNLKLHGQEITATVHPTFLGIKFDPQLTFAEHVADLKAKMARRRRCLQAMAGKTWGSHRRTLRTAYIGYVRALFDYGAAVVGTHAAPSVRERLEAEQNKCARLITGCIRLTRTDALLAEADLPPLSLRAKQLAGQECQRLARLPALDPARTLLEKEVRPRLEYRAHLAWRRDCTQAEAARRPPPKPPDEDAVLTKKPCLRRVGRWIADEAGLKQLPTEPLALYQCRPPWTVERTPAHFVVDLPAPTRRTDPPDKRREAALRAIELLPPADVTIWSDGSAREGTTCGGAGALIQLHCLGREERIRAPAGAVCSSLRAELTAIREALAVITSLPEEDRESVRAVRLLTDSKSGLQQLQRGPAGQWVPGHAGLDGNEHADQLAGEAAAAEQPDVQIDFASARSAIGRRVGTMGTKKQTNYHRTMVAELVRGVIPASWRQYKVPATTTVIQWVTDFAQRVKQLHTISSSVAQQGAGALKAQQIWLGGLFNPEAYVTATRQCVAQANSWSLEELHLRVTVTEADAAVEPGSMSLRGLKLQGALCRDNQLHLTTTIQTELPQVQLTWARGETRDPQQRYITLPVYLNATRAELLFTVDLPVAGQQSEHSFYERGVALVASTNLN</sequence>
<dbReference type="GO" id="GO:0008569">
    <property type="term" value="F:minus-end-directed microtubule motor activity"/>
    <property type="evidence" value="ECO:0007669"/>
    <property type="project" value="InterPro"/>
</dbReference>
<evidence type="ECO:0000313" key="4">
    <source>
        <dbReference type="EMBL" id="KAF0303392.1"/>
    </source>
</evidence>
<dbReference type="GO" id="GO:0007018">
    <property type="term" value="P:microtubule-based movement"/>
    <property type="evidence" value="ECO:0007669"/>
    <property type="project" value="InterPro"/>
</dbReference>
<dbReference type="InterPro" id="IPR041658">
    <property type="entry name" value="AAA_lid_11"/>
</dbReference>
<dbReference type="Gene3D" id="1.10.8.720">
    <property type="entry name" value="Region D6 of dynein motor"/>
    <property type="match status" value="1"/>
</dbReference>
<dbReference type="InterPro" id="IPR012337">
    <property type="entry name" value="RNaseH-like_sf"/>
</dbReference>
<dbReference type="Pfam" id="PF18198">
    <property type="entry name" value="AAA_lid_11"/>
    <property type="match status" value="1"/>
</dbReference>
<dbReference type="OrthoDB" id="14187at2759"/>
<dbReference type="Proteomes" id="UP000440578">
    <property type="component" value="Unassembled WGS sequence"/>
</dbReference>
<dbReference type="PANTHER" id="PTHR45703:SF36">
    <property type="entry name" value="DYNEIN HEAVY CHAIN, CYTOPLASMIC"/>
    <property type="match status" value="1"/>
</dbReference>
<evidence type="ECO:0000313" key="5">
    <source>
        <dbReference type="Proteomes" id="UP000440578"/>
    </source>
</evidence>
<dbReference type="FunFam" id="3.40.50.300:FF:000373">
    <property type="entry name" value="Cytoplasmic dynein heavy chain 2"/>
    <property type="match status" value="1"/>
</dbReference>
<evidence type="ECO:0000259" key="2">
    <source>
        <dbReference type="Pfam" id="PF18198"/>
    </source>
</evidence>
<dbReference type="InterPro" id="IPR004273">
    <property type="entry name" value="Dynein_heavy_D6_P-loop"/>
</dbReference>
<dbReference type="InterPro" id="IPR043160">
    <property type="entry name" value="Dynein_C_barrel"/>
</dbReference>
<dbReference type="Gene3D" id="6.10.140.1060">
    <property type="match status" value="1"/>
</dbReference>
<dbReference type="EMBL" id="VIIS01000949">
    <property type="protein sequence ID" value="KAF0303392.1"/>
    <property type="molecule type" value="Genomic_DNA"/>
</dbReference>
<reference evidence="4 5" key="1">
    <citation type="submission" date="2019-07" db="EMBL/GenBank/DDBJ databases">
        <title>Draft genome assembly of a fouling barnacle, Amphibalanus amphitrite (Darwin, 1854): The first reference genome for Thecostraca.</title>
        <authorList>
            <person name="Kim W."/>
        </authorList>
    </citation>
    <scope>NUCLEOTIDE SEQUENCE [LARGE SCALE GENOMIC DNA]</scope>
    <source>
        <strain evidence="4">SNU_AA5</strain>
        <tissue evidence="4">Soma without cirri and trophi</tissue>
    </source>
</reference>
<keyword evidence="5" id="KW-1185">Reference proteome</keyword>
<dbReference type="InterPro" id="IPR027417">
    <property type="entry name" value="P-loop_NTPase"/>
</dbReference>
<dbReference type="Gene3D" id="3.40.50.300">
    <property type="entry name" value="P-loop containing nucleotide triphosphate hydrolases"/>
    <property type="match status" value="1"/>
</dbReference>
<gene>
    <name evidence="4" type="primary">Dhc64C_2</name>
    <name evidence="4" type="ORF">FJT64_024628</name>
</gene>
<dbReference type="GO" id="GO:0045505">
    <property type="term" value="F:dynein intermediate chain binding"/>
    <property type="evidence" value="ECO:0007669"/>
    <property type="project" value="InterPro"/>
</dbReference>
<dbReference type="GO" id="GO:0051959">
    <property type="term" value="F:dynein light intermediate chain binding"/>
    <property type="evidence" value="ECO:0007669"/>
    <property type="project" value="InterPro"/>
</dbReference>
<feature type="domain" description="Dynein heavy chain C-terminal" evidence="3">
    <location>
        <begin position="1129"/>
        <end position="1332"/>
    </location>
</feature>
<feature type="domain" description="Dynein heavy chain AAA lid" evidence="2">
    <location>
        <begin position="421"/>
        <end position="571"/>
    </location>
</feature>
<accession>A0A6A4WL74</accession>
<dbReference type="Pfam" id="PF03028">
    <property type="entry name" value="Dynein_heavy"/>
    <property type="match status" value="1"/>
</dbReference>
<dbReference type="Pfam" id="PF18199">
    <property type="entry name" value="Dynein_C"/>
    <property type="match status" value="1"/>
</dbReference>
<evidence type="ECO:0000259" key="3">
    <source>
        <dbReference type="Pfam" id="PF18199"/>
    </source>
</evidence>
<dbReference type="InterPro" id="IPR041228">
    <property type="entry name" value="Dynein_C"/>
</dbReference>
<dbReference type="Gene3D" id="3.10.490.20">
    <property type="match status" value="1"/>
</dbReference>
<proteinExistence type="predicted"/>
<protein>
    <submittedName>
        <fullName evidence="4">Dynein heavy chain, cytoplasmic</fullName>
    </submittedName>
</protein>
<comment type="caution">
    <text evidence="4">The sequence shown here is derived from an EMBL/GenBank/DDBJ whole genome shotgun (WGS) entry which is preliminary data.</text>
</comment>
<feature type="domain" description="Dynein heavy chain region D6 P-loop" evidence="1">
    <location>
        <begin position="280"/>
        <end position="387"/>
    </location>
</feature>
<dbReference type="SUPFAM" id="SSF53098">
    <property type="entry name" value="Ribonuclease H-like"/>
    <property type="match status" value="1"/>
</dbReference>
<dbReference type="PANTHER" id="PTHR45703">
    <property type="entry name" value="DYNEIN HEAVY CHAIN"/>
    <property type="match status" value="1"/>
</dbReference>
<name>A0A6A4WL74_AMPAM</name>
<dbReference type="InterPro" id="IPR026983">
    <property type="entry name" value="DHC"/>
</dbReference>
<evidence type="ECO:0000259" key="1">
    <source>
        <dbReference type="Pfam" id="PF03028"/>
    </source>
</evidence>
<dbReference type="CDD" id="cd09276">
    <property type="entry name" value="Rnase_HI_RT_non_LTR"/>
    <property type="match status" value="1"/>
</dbReference>
<dbReference type="Gene3D" id="1.10.8.1220">
    <property type="match status" value="1"/>
</dbReference>
<dbReference type="FunFam" id="1.10.8.1220:FF:000002">
    <property type="entry name" value="cytoplasmic dynein 1 heavy chain 1-like"/>
    <property type="match status" value="1"/>
</dbReference>
<dbReference type="FunFam" id="1.10.8.720:FF:000003">
    <property type="entry name" value="Cytoplasmic dynein heavy chain 2"/>
    <property type="match status" value="1"/>
</dbReference>